<gene>
    <name evidence="3" type="ORF">CVLEPA_LOCUS1265</name>
</gene>
<feature type="domain" description="Thioredoxin" evidence="2">
    <location>
        <begin position="385"/>
        <end position="509"/>
    </location>
</feature>
<evidence type="ECO:0000313" key="4">
    <source>
        <dbReference type="Proteomes" id="UP001642483"/>
    </source>
</evidence>
<comment type="similarity">
    <text evidence="1">Belongs to the protein disulfide isomerase family.</text>
</comment>
<dbReference type="PRINTS" id="PR00421">
    <property type="entry name" value="THIOREDOXIN"/>
</dbReference>
<dbReference type="PROSITE" id="PS00194">
    <property type="entry name" value="THIOREDOXIN_1"/>
    <property type="match status" value="2"/>
</dbReference>
<dbReference type="PANTHER" id="PTHR45672:SF2">
    <property type="entry name" value="PROTEIN DISULFIDE-ISOMERASE A5"/>
    <property type="match status" value="1"/>
</dbReference>
<dbReference type="InterPro" id="IPR036249">
    <property type="entry name" value="Thioredoxin-like_sf"/>
</dbReference>
<comment type="caution">
    <text evidence="3">The sequence shown here is derived from an EMBL/GenBank/DDBJ whole genome shotgun (WGS) entry which is preliminary data.</text>
</comment>
<dbReference type="CDD" id="cd02997">
    <property type="entry name" value="PDI_a_PDIR"/>
    <property type="match status" value="1"/>
</dbReference>
<proteinExistence type="inferred from homology"/>
<reference evidence="3 4" key="1">
    <citation type="submission" date="2024-02" db="EMBL/GenBank/DDBJ databases">
        <authorList>
            <person name="Daric V."/>
            <person name="Darras S."/>
        </authorList>
    </citation>
    <scope>NUCLEOTIDE SEQUENCE [LARGE SCALE GENOMIC DNA]</scope>
</reference>
<name>A0ABP0F2U2_CLALP</name>
<dbReference type="PANTHER" id="PTHR45672">
    <property type="entry name" value="PROTEIN DISULFIDE-ISOMERASE C17H9.14C-RELATED"/>
    <property type="match status" value="1"/>
</dbReference>
<dbReference type="InterPro" id="IPR013766">
    <property type="entry name" value="Thioredoxin_domain"/>
</dbReference>
<dbReference type="Pfam" id="PF00085">
    <property type="entry name" value="Thioredoxin"/>
    <property type="match status" value="3"/>
</dbReference>
<dbReference type="PROSITE" id="PS51352">
    <property type="entry name" value="THIOREDOXIN_2"/>
    <property type="match status" value="3"/>
</dbReference>
<dbReference type="InterPro" id="IPR051063">
    <property type="entry name" value="PDI"/>
</dbReference>
<organism evidence="3 4">
    <name type="scientific">Clavelina lepadiformis</name>
    <name type="common">Light-bulb sea squirt</name>
    <name type="synonym">Ascidia lepadiformis</name>
    <dbReference type="NCBI Taxonomy" id="159417"/>
    <lineage>
        <taxon>Eukaryota</taxon>
        <taxon>Metazoa</taxon>
        <taxon>Chordata</taxon>
        <taxon>Tunicata</taxon>
        <taxon>Ascidiacea</taxon>
        <taxon>Aplousobranchia</taxon>
        <taxon>Clavelinidae</taxon>
        <taxon>Clavelina</taxon>
    </lineage>
</organism>
<evidence type="ECO:0000259" key="2">
    <source>
        <dbReference type="PROSITE" id="PS51352"/>
    </source>
</evidence>
<dbReference type="InterPro" id="IPR046374">
    <property type="entry name" value="PDI_a_PDIR"/>
</dbReference>
<keyword evidence="4" id="KW-1185">Reference proteome</keyword>
<dbReference type="SUPFAM" id="SSF52833">
    <property type="entry name" value="Thioredoxin-like"/>
    <property type="match status" value="4"/>
</dbReference>
<accession>A0ABP0F2U2</accession>
<dbReference type="InterPro" id="IPR017937">
    <property type="entry name" value="Thioredoxin_CS"/>
</dbReference>
<evidence type="ECO:0000256" key="1">
    <source>
        <dbReference type="ARBA" id="ARBA00006347"/>
    </source>
</evidence>
<dbReference type="EMBL" id="CAWYQH010000001">
    <property type="protein sequence ID" value="CAK8672303.1"/>
    <property type="molecule type" value="Genomic_DNA"/>
</dbReference>
<feature type="domain" description="Thioredoxin" evidence="2">
    <location>
        <begin position="265"/>
        <end position="384"/>
    </location>
</feature>
<sequence length="515" mass="58658">MNIRSNISGSLAAVCFIVVLVYFTAGTTAKKSDMKKWLQDIDNMKSFKKLLRTKTNVLVMFADNEKSAEKKFTIYGEAALASKGTATLAWIDCSNKEGKKICKKQKANPAPVEIQHYKDGEFSAIYERKFSVKSIVGFLKNPTGDGPWEEEDSAKDVVHIESEKQLNKILKKNKPTLVMFYAPWCGYCKRFKPVFAEVATEMKGKVIMAGIDAEGNKDGQNLRETYNVTGFPKTVYFNGGKQLFEYSSGHTKEELIEWLNDPQEPKPKEPEQEWSDTENDVYHLTDETFESFIADNEKVMLFFYAPWCGHCKNLKPEWEKAATTLKEEEASEKLAAMDATKYRKYADQFKVSGYPTIIYFENGEKKYDAGSAFKRTADGIVEYIKDPKEPPPPEKAWHEIESDVVHLDDTSFKASIRKKKHALVMFYAPWCGHCKKAKPEYQNAASQFAEDKKVLFAAVDCTKSSEVCGNYDVKGYPTFYYLSYGKNAMKYQGGREEPNFVDFMTEKTSLVKTEL</sequence>
<dbReference type="Proteomes" id="UP001642483">
    <property type="component" value="Unassembled WGS sequence"/>
</dbReference>
<protein>
    <recommendedName>
        <fullName evidence="2">Thioredoxin domain-containing protein</fullName>
    </recommendedName>
</protein>
<feature type="domain" description="Thioredoxin" evidence="2">
    <location>
        <begin position="104"/>
        <end position="264"/>
    </location>
</feature>
<dbReference type="Gene3D" id="3.40.30.10">
    <property type="entry name" value="Glutaredoxin"/>
    <property type="match status" value="4"/>
</dbReference>
<evidence type="ECO:0000313" key="3">
    <source>
        <dbReference type="EMBL" id="CAK8672303.1"/>
    </source>
</evidence>